<evidence type="ECO:0000313" key="10">
    <source>
        <dbReference type="EMBL" id="KAF7598256.1"/>
    </source>
</evidence>
<evidence type="ECO:0000256" key="5">
    <source>
        <dbReference type="ARBA" id="ARBA00023136"/>
    </source>
</evidence>
<feature type="transmembrane region" description="Helical" evidence="7">
    <location>
        <begin position="396"/>
        <end position="421"/>
    </location>
</feature>
<evidence type="ECO:0000259" key="8">
    <source>
        <dbReference type="Pfam" id="PF02706"/>
    </source>
</evidence>
<feature type="domain" description="Tyrosine-protein kinase G-rich" evidence="9">
    <location>
        <begin position="340"/>
        <end position="417"/>
    </location>
</feature>
<feature type="transmembrane region" description="Helical" evidence="7">
    <location>
        <begin position="12"/>
        <end position="35"/>
    </location>
</feature>
<dbReference type="EMBL" id="MDUX01000056">
    <property type="protein sequence ID" value="KAF7598256.1"/>
    <property type="molecule type" value="Genomic_DNA"/>
</dbReference>
<evidence type="ECO:0000256" key="6">
    <source>
        <dbReference type="SAM" id="Coils"/>
    </source>
</evidence>
<keyword evidence="5 7" id="KW-0472">Membrane</keyword>
<dbReference type="InterPro" id="IPR017468">
    <property type="entry name" value="Chain_len_reg_EpsF"/>
</dbReference>
<keyword evidence="2" id="KW-1003">Cell membrane</keyword>
<dbReference type="InterPro" id="IPR032807">
    <property type="entry name" value="GNVR"/>
</dbReference>
<feature type="coiled-coil region" evidence="6">
    <location>
        <begin position="180"/>
        <end position="223"/>
    </location>
</feature>
<evidence type="ECO:0000313" key="11">
    <source>
        <dbReference type="EMBL" id="PAS91945.1"/>
    </source>
</evidence>
<evidence type="ECO:0000256" key="7">
    <source>
        <dbReference type="SAM" id="Phobius"/>
    </source>
</evidence>
<protein>
    <submittedName>
        <fullName evidence="11">Chain length determinant protein EpsF</fullName>
    </submittedName>
</protein>
<evidence type="ECO:0000256" key="3">
    <source>
        <dbReference type="ARBA" id="ARBA00022692"/>
    </source>
</evidence>
<feature type="coiled-coil region" evidence="6">
    <location>
        <begin position="256"/>
        <end position="371"/>
    </location>
</feature>
<dbReference type="RefSeq" id="WP_095525516.1">
    <property type="nucleotide sequence ID" value="NZ_MDUX01000056.1"/>
</dbReference>
<proteinExistence type="predicted"/>
<dbReference type="EMBL" id="NMRN01000053">
    <property type="protein sequence ID" value="PAS91945.1"/>
    <property type="molecule type" value="Genomic_DNA"/>
</dbReference>
<evidence type="ECO:0000256" key="4">
    <source>
        <dbReference type="ARBA" id="ARBA00022989"/>
    </source>
</evidence>
<comment type="caution">
    <text evidence="11">The sequence shown here is derived from an EMBL/GenBank/DDBJ whole genome shotgun (WGS) entry which is preliminary data.</text>
</comment>
<accession>A0A272EP92</accession>
<dbReference type="Proteomes" id="UP000216107">
    <property type="component" value="Unassembled WGS sequence"/>
</dbReference>
<dbReference type="PANTHER" id="PTHR32309:SF13">
    <property type="entry name" value="FERRIC ENTEROBACTIN TRANSPORT PROTEIN FEPE"/>
    <property type="match status" value="1"/>
</dbReference>
<dbReference type="AlphaFoldDB" id="A0A272EP92"/>
<dbReference type="InterPro" id="IPR050445">
    <property type="entry name" value="Bact_polysacc_biosynth/exp"/>
</dbReference>
<reference evidence="11 12" key="2">
    <citation type="submission" date="2017-07" db="EMBL/GenBank/DDBJ databases">
        <title>Candidatus Dactylopiibacterium carminicum, a nitrogen-fixing symbiont of the cochineal insect Dactylopius coccus and Dactylopius opuntiae (Hemiptera: Coccoidea: Dactylopiidae).</title>
        <authorList>
            <person name="Vera A."/>
        </authorList>
    </citation>
    <scope>NUCLEOTIDE SEQUENCE [LARGE SCALE GENOMIC DNA]</scope>
    <source>
        <strain evidence="11 12">NFDCM</strain>
    </source>
</reference>
<keyword evidence="3 7" id="KW-0812">Transmembrane</keyword>
<evidence type="ECO:0000256" key="2">
    <source>
        <dbReference type="ARBA" id="ARBA00022475"/>
    </source>
</evidence>
<dbReference type="NCBIfam" id="TIGR03017">
    <property type="entry name" value="EpsF"/>
    <property type="match status" value="1"/>
</dbReference>
<keyword evidence="4 7" id="KW-1133">Transmembrane helix</keyword>
<evidence type="ECO:0000259" key="9">
    <source>
        <dbReference type="Pfam" id="PF13807"/>
    </source>
</evidence>
<comment type="subcellular location">
    <subcellularLocation>
        <location evidence="1">Cell membrane</location>
        <topology evidence="1">Multi-pass membrane protein</topology>
    </subcellularLocation>
</comment>
<organism evidence="11 12">
    <name type="scientific">Candidatus Dactylopiibacterium carminicum</name>
    <dbReference type="NCBI Taxonomy" id="857335"/>
    <lineage>
        <taxon>Bacteria</taxon>
        <taxon>Pseudomonadati</taxon>
        <taxon>Pseudomonadota</taxon>
        <taxon>Betaproteobacteria</taxon>
        <taxon>Rhodocyclales</taxon>
        <taxon>Rhodocyclaceae</taxon>
        <taxon>Candidatus Dactylopiibacterium</taxon>
    </lineage>
</organism>
<keyword evidence="6" id="KW-0175">Coiled coil</keyword>
<name>A0A272EP92_9RHOO</name>
<reference evidence="10 13" key="1">
    <citation type="submission" date="2016-08" db="EMBL/GenBank/DDBJ databases">
        <title>Candidatus Dactylopiibacterium carminicum genome sequence.</title>
        <authorList>
            <person name="Ramirez-Puebla S.T."/>
            <person name="Ormeno-Orrillo E."/>
            <person name="Vera-Ponce De Leon A."/>
            <person name="Luis L."/>
            <person name="Sanchez-Flores A."/>
            <person name="Monica R."/>
            <person name="Martinez-Romero E."/>
        </authorList>
    </citation>
    <scope>NUCLEOTIDE SEQUENCE [LARGE SCALE GENOMIC DNA]</scope>
    <source>
        <strain evidence="10">END1</strain>
    </source>
</reference>
<dbReference type="GO" id="GO:0005886">
    <property type="term" value="C:plasma membrane"/>
    <property type="evidence" value="ECO:0007669"/>
    <property type="project" value="UniProtKB-SubCell"/>
</dbReference>
<dbReference type="InterPro" id="IPR003856">
    <property type="entry name" value="LPS_length_determ_N"/>
</dbReference>
<gene>
    <name evidence="11" type="primary">epsF</name>
    <name evidence="10" type="ORF">BGI27_14230</name>
    <name evidence="11" type="ORF">CGU29_13800</name>
</gene>
<evidence type="ECO:0000313" key="12">
    <source>
        <dbReference type="Proteomes" id="UP000216107"/>
    </source>
</evidence>
<evidence type="ECO:0000256" key="1">
    <source>
        <dbReference type="ARBA" id="ARBA00004651"/>
    </source>
</evidence>
<dbReference type="PANTHER" id="PTHR32309">
    <property type="entry name" value="TYROSINE-PROTEIN KINASE"/>
    <property type="match status" value="1"/>
</dbReference>
<keyword evidence="13" id="KW-1185">Reference proteome</keyword>
<feature type="transmembrane region" description="Helical" evidence="7">
    <location>
        <begin position="433"/>
        <end position="451"/>
    </location>
</feature>
<dbReference type="OrthoDB" id="8559110at2"/>
<dbReference type="Pfam" id="PF02706">
    <property type="entry name" value="Wzz"/>
    <property type="match status" value="1"/>
</dbReference>
<dbReference type="GO" id="GO:0004713">
    <property type="term" value="F:protein tyrosine kinase activity"/>
    <property type="evidence" value="ECO:0007669"/>
    <property type="project" value="TreeGrafter"/>
</dbReference>
<evidence type="ECO:0000313" key="13">
    <source>
        <dbReference type="Proteomes" id="UP000623509"/>
    </source>
</evidence>
<feature type="domain" description="Polysaccharide chain length determinant N-terminal" evidence="8">
    <location>
        <begin position="5"/>
        <end position="86"/>
    </location>
</feature>
<dbReference type="Pfam" id="PF13807">
    <property type="entry name" value="GNVR"/>
    <property type="match status" value="1"/>
</dbReference>
<dbReference type="Proteomes" id="UP000623509">
    <property type="component" value="Unassembled WGS sequence"/>
</dbReference>
<sequence length="464" mass="52196">MNFEQFLLILRARLWLVFGVLVVVVATTATVSLLLPKQYAATASVVVDAKGIDMLSGMQMQAMLMPSYMATQVDIINSDRVAQRVIGLLKLNEVSQFREQWREETQGRGSFDKWLIDMLIKRLDVKPSRESNVINIGFSWPDPRTAAQFANAFAQAYIDTNLELRVEPARQYATFFAERTKVIREEIEAAQRRLSDFQRENGITAADERLDIETARLNELSSQLVAVQGARVDSQSRQRQAANRDTMPEVLQSSLISGLKAELAKLEARREELTNRLGRNHPEYQRTESEIGSLRDRIDQETRKVVSSLGANTQVNLQRESEIRASLDAQRERVLQLKNQRDELTVLQNDVANAQRTYDALSQRLTQTSLESEIQQTNISLLNAATEPLRHASPKLLLNLVVAIFLGTLLGVGTALMLELLDKRIRGTQDLQIVLGGIPVLGVIQDAGAVFRPRRGLRRLLGAR</sequence>